<dbReference type="InterPro" id="IPR051200">
    <property type="entry name" value="Host-pathogen_enzymatic-act"/>
</dbReference>
<proteinExistence type="predicted"/>
<keyword evidence="3" id="KW-1185">Reference proteome</keyword>
<protein>
    <submittedName>
        <fullName evidence="2">Uncharacterized protein</fullName>
    </submittedName>
</protein>
<dbReference type="PANTHER" id="PTHR47197:SF3">
    <property type="entry name" value="DIHYDRO-HEME D1 DEHYDROGENASE"/>
    <property type="match status" value="1"/>
</dbReference>
<organism evidence="2 3">
    <name type="scientific">Dactylosporangium sucinum</name>
    <dbReference type="NCBI Taxonomy" id="1424081"/>
    <lineage>
        <taxon>Bacteria</taxon>
        <taxon>Bacillati</taxon>
        <taxon>Actinomycetota</taxon>
        <taxon>Actinomycetes</taxon>
        <taxon>Micromonosporales</taxon>
        <taxon>Micromonosporaceae</taxon>
        <taxon>Dactylosporangium</taxon>
    </lineage>
</organism>
<sequence>MAVDEPATAVVALPGGGFRAVAGRTVLDVPPSSASPTASPSPSSASPSSASPSASPDAKRWSLPGVGSALAVPPSGDWTAVALPATGDVIILSPTGAVTRTIPTGVRPTALAADTSRIAVVDASESSLTVFDAATGARQEALRAGDGAVTVASGGGGRFVVMDARDGELLVFDSGPLILRQRHPVAGTPYGIAYDPTRRTVWVTVTQRNEVAGYDISGGTPREVARHAAVRLPVAVSVDPSSGALAVAGSAEGLVQRIVP</sequence>
<name>A0A917U2Y7_9ACTN</name>
<dbReference type="Gene3D" id="2.130.10.10">
    <property type="entry name" value="YVTN repeat-like/Quinoprotein amine dehydrogenase"/>
    <property type="match status" value="1"/>
</dbReference>
<reference evidence="2" key="2">
    <citation type="submission" date="2020-09" db="EMBL/GenBank/DDBJ databases">
        <authorList>
            <person name="Sun Q."/>
            <person name="Ohkuma M."/>
        </authorList>
    </citation>
    <scope>NUCLEOTIDE SEQUENCE</scope>
    <source>
        <strain evidence="2">JCM 19831</strain>
    </source>
</reference>
<comment type="caution">
    <text evidence="2">The sequence shown here is derived from an EMBL/GenBank/DDBJ whole genome shotgun (WGS) entry which is preliminary data.</text>
</comment>
<dbReference type="PANTHER" id="PTHR47197">
    <property type="entry name" value="PROTEIN NIRF"/>
    <property type="match status" value="1"/>
</dbReference>
<evidence type="ECO:0000256" key="1">
    <source>
        <dbReference type="SAM" id="MobiDB-lite"/>
    </source>
</evidence>
<feature type="region of interest" description="Disordered" evidence="1">
    <location>
        <begin position="27"/>
        <end position="60"/>
    </location>
</feature>
<reference evidence="2" key="1">
    <citation type="journal article" date="2014" name="Int. J. Syst. Evol. Microbiol.">
        <title>Complete genome sequence of Corynebacterium casei LMG S-19264T (=DSM 44701T), isolated from a smear-ripened cheese.</title>
        <authorList>
            <consortium name="US DOE Joint Genome Institute (JGI-PGF)"/>
            <person name="Walter F."/>
            <person name="Albersmeier A."/>
            <person name="Kalinowski J."/>
            <person name="Ruckert C."/>
        </authorList>
    </citation>
    <scope>NUCLEOTIDE SEQUENCE</scope>
    <source>
        <strain evidence="2">JCM 19831</strain>
    </source>
</reference>
<dbReference type="AlphaFoldDB" id="A0A917U2Y7"/>
<gene>
    <name evidence="2" type="ORF">GCM10007977_061610</name>
</gene>
<evidence type="ECO:0000313" key="3">
    <source>
        <dbReference type="Proteomes" id="UP000642070"/>
    </source>
</evidence>
<dbReference type="Proteomes" id="UP000642070">
    <property type="component" value="Unassembled WGS sequence"/>
</dbReference>
<feature type="compositionally biased region" description="Low complexity" evidence="1">
    <location>
        <begin position="30"/>
        <end position="56"/>
    </location>
</feature>
<dbReference type="SUPFAM" id="SSF63825">
    <property type="entry name" value="YWTD domain"/>
    <property type="match status" value="1"/>
</dbReference>
<evidence type="ECO:0000313" key="2">
    <source>
        <dbReference type="EMBL" id="GGM51566.1"/>
    </source>
</evidence>
<dbReference type="EMBL" id="BMPI01000034">
    <property type="protein sequence ID" value="GGM51566.1"/>
    <property type="molecule type" value="Genomic_DNA"/>
</dbReference>
<dbReference type="InterPro" id="IPR015943">
    <property type="entry name" value="WD40/YVTN_repeat-like_dom_sf"/>
</dbReference>
<accession>A0A917U2Y7</accession>